<comment type="cofactor">
    <cofactor evidence="10">
        <name>Fe cation</name>
        <dbReference type="ChEBI" id="CHEBI:24875"/>
    </cofactor>
    <text evidence="10">Binds 1 Fe cation per subunit.</text>
</comment>
<dbReference type="Gene3D" id="3.90.1010.10">
    <property type="match status" value="1"/>
</dbReference>
<evidence type="ECO:0000256" key="1">
    <source>
        <dbReference type="ARBA" id="ARBA00006420"/>
    </source>
</evidence>
<evidence type="ECO:0000256" key="9">
    <source>
        <dbReference type="PIRNR" id="PIRNR000375"/>
    </source>
</evidence>
<evidence type="ECO:0000259" key="12">
    <source>
        <dbReference type="Pfam" id="PF01592"/>
    </source>
</evidence>
<evidence type="ECO:0000313" key="27">
    <source>
        <dbReference type="Proteomes" id="UP000322659"/>
    </source>
</evidence>
<dbReference type="AlphaFoldDB" id="A0A5C8CL26"/>
<evidence type="ECO:0000313" key="31">
    <source>
        <dbReference type="Proteomes" id="UP000325002"/>
    </source>
</evidence>
<dbReference type="SUPFAM" id="SSF82649">
    <property type="entry name" value="SufE/NifU"/>
    <property type="match status" value="1"/>
</dbReference>
<organism evidence="14 33">
    <name type="scientific">Brachyspira aalborgi</name>
    <dbReference type="NCBI Taxonomy" id="29522"/>
    <lineage>
        <taxon>Bacteria</taxon>
        <taxon>Pseudomonadati</taxon>
        <taxon>Spirochaetota</taxon>
        <taxon>Spirochaetia</taxon>
        <taxon>Brachyspirales</taxon>
        <taxon>Brachyspiraceae</taxon>
        <taxon>Brachyspira</taxon>
    </lineage>
</organism>
<evidence type="ECO:0000313" key="18">
    <source>
        <dbReference type="EMBL" id="TXJ39518.1"/>
    </source>
</evidence>
<evidence type="ECO:0000256" key="7">
    <source>
        <dbReference type="ARBA" id="ARBA00023231"/>
    </source>
</evidence>
<evidence type="ECO:0000313" key="21">
    <source>
        <dbReference type="EMBL" id="TXJ56463.1"/>
    </source>
</evidence>
<evidence type="ECO:0000313" key="29">
    <source>
        <dbReference type="Proteomes" id="UP000324336"/>
    </source>
</evidence>
<dbReference type="Proteomes" id="UP000322188">
    <property type="component" value="Unassembled WGS sequence"/>
</dbReference>
<evidence type="ECO:0000256" key="8">
    <source>
        <dbReference type="ARBA" id="ARBA00034078"/>
    </source>
</evidence>
<comment type="cofactor">
    <cofactor evidence="10">
        <name>[2Fe-2S] cluster</name>
        <dbReference type="ChEBI" id="CHEBI:190135"/>
    </cofactor>
    <text evidence="10">Binds 1 [2Fe-2S] cluster per subunit.</text>
</comment>
<evidence type="ECO:0000313" key="16">
    <source>
        <dbReference type="EMBL" id="TXJ31999.1"/>
    </source>
</evidence>
<accession>A0A5C8CL26</accession>
<evidence type="ECO:0000313" key="17">
    <source>
        <dbReference type="EMBL" id="TXJ38416.1"/>
    </source>
</evidence>
<reference evidence="24 25" key="1">
    <citation type="journal article" date="1992" name="Lakartidningen">
        <title>[Penicillin V and not amoxicillin is the first choice preparation in acute otitis].</title>
        <authorList>
            <person name="Kamme C."/>
            <person name="Lundgren K."/>
            <person name="Prellner K."/>
        </authorList>
    </citation>
    <scope>NUCLEOTIDE SEQUENCE [LARGE SCALE GENOMIC DNA]</scope>
    <source>
        <strain evidence="23 24">PC2022III</strain>
        <strain evidence="22 32">PC2777IV</strain>
        <strain evidence="21 26">PC3053II</strain>
        <strain evidence="19 30">PC3714II</strain>
        <strain evidence="20 25">PC3939II</strain>
        <strain evidence="17 31">PC3997IV</strain>
        <strain evidence="18 28">PC4580III</strain>
        <strain evidence="15 29">PC4597II</strain>
        <strain evidence="16 27">PC5099IV</strain>
        <strain evidence="14 33">W1</strain>
    </source>
</reference>
<name>A0A5C8CL26_9SPIR</name>
<comment type="caution">
    <text evidence="14">The sequence shown here is derived from an EMBL/GenBank/DDBJ whole genome shotgun (WGS) entry which is preliminary data.</text>
</comment>
<evidence type="ECO:0000313" key="20">
    <source>
        <dbReference type="EMBL" id="TXJ53093.1"/>
    </source>
</evidence>
<evidence type="ECO:0000259" key="13">
    <source>
        <dbReference type="Pfam" id="PF04324"/>
    </source>
</evidence>
<dbReference type="Gene3D" id="3.30.300.130">
    <property type="entry name" value="Fe-S cluster assembly (FSCA)"/>
    <property type="match status" value="1"/>
</dbReference>
<feature type="binding site" evidence="10">
    <location>
        <position position="62"/>
    </location>
    <ligand>
        <name>Fe cation</name>
        <dbReference type="ChEBI" id="CHEBI:24875"/>
    </ligand>
</feature>
<evidence type="ECO:0000259" key="11">
    <source>
        <dbReference type="Pfam" id="PF01106"/>
    </source>
</evidence>
<feature type="binding site" evidence="10">
    <location>
        <position position="176"/>
    </location>
    <ligand>
        <name>[2Fe-2S] cluster</name>
        <dbReference type="ChEBI" id="CHEBI:190135"/>
    </ligand>
</feature>
<comment type="cofactor">
    <cofactor evidence="8">
        <name>[2Fe-2S] cluster</name>
        <dbReference type="ChEBI" id="CHEBI:190135"/>
    </cofactor>
</comment>
<dbReference type="EMBL" id="SAYI01000015">
    <property type="protein sequence ID" value="TXJ56463.1"/>
    <property type="molecule type" value="Genomic_DNA"/>
</dbReference>
<feature type="binding site" evidence="10">
    <location>
        <position position="106"/>
    </location>
    <ligand>
        <name>Fe cation</name>
        <dbReference type="ChEBI" id="CHEBI:24875"/>
    </ligand>
</feature>
<feature type="domain" description="BFD-like [2Fe-2S]-binding" evidence="13">
    <location>
        <begin position="136"/>
        <end position="186"/>
    </location>
</feature>
<feature type="binding site" evidence="10">
    <location>
        <position position="173"/>
    </location>
    <ligand>
        <name>[2Fe-2S] cluster</name>
        <dbReference type="ChEBI" id="CHEBI:190135"/>
    </ligand>
</feature>
<feature type="domain" description="NIF system FeS cluster assembly NifU N-terminal" evidence="12">
    <location>
        <begin position="3"/>
        <end position="126"/>
    </location>
</feature>
<dbReference type="GO" id="GO:0051537">
    <property type="term" value="F:2 iron, 2 sulfur cluster binding"/>
    <property type="evidence" value="ECO:0007669"/>
    <property type="project" value="UniProtKB-KW"/>
</dbReference>
<dbReference type="InterPro" id="IPR041854">
    <property type="entry name" value="BFD-like_2Fe2S-bd_dom_sf"/>
</dbReference>
<dbReference type="CDD" id="cd06664">
    <property type="entry name" value="IscU_like"/>
    <property type="match status" value="1"/>
</dbReference>
<dbReference type="EMBL" id="SAYB01000001">
    <property type="protein sequence ID" value="TXJ39518.1"/>
    <property type="molecule type" value="Genomic_DNA"/>
</dbReference>
<evidence type="ECO:0000313" key="28">
    <source>
        <dbReference type="Proteomes" id="UP000322814"/>
    </source>
</evidence>
<dbReference type="PIRSF" id="PIRSF000375">
    <property type="entry name" value="NifU"/>
    <property type="match status" value="1"/>
</dbReference>
<evidence type="ECO:0000313" key="30">
    <source>
        <dbReference type="Proteomes" id="UP000324574"/>
    </source>
</evidence>
<dbReference type="EMBL" id="SAYD01000018">
    <property type="protein sequence ID" value="TXJ38416.1"/>
    <property type="molecule type" value="Genomic_DNA"/>
</dbReference>
<comment type="function">
    <text evidence="9">May be involved in the formation or repair of [Fe-S] clusters present in iron-sulfur proteins.</text>
</comment>
<dbReference type="Proteomes" id="UP000325116">
    <property type="component" value="Unassembled WGS sequence"/>
</dbReference>
<dbReference type="Pfam" id="PF01592">
    <property type="entry name" value="NifU_N"/>
    <property type="match status" value="1"/>
</dbReference>
<protein>
    <recommendedName>
        <fullName evidence="2 9">Nitrogen fixation protein NifU</fullName>
    </recommendedName>
</protein>
<evidence type="ECO:0000313" key="22">
    <source>
        <dbReference type="EMBL" id="TXJ57328.1"/>
    </source>
</evidence>
<dbReference type="EMBL" id="SAYE01000003">
    <property type="protein sequence ID" value="TXJ53093.1"/>
    <property type="molecule type" value="Genomic_DNA"/>
</dbReference>
<dbReference type="OrthoDB" id="9804157at2"/>
<dbReference type="GeneID" id="61066030"/>
<dbReference type="Gene3D" id="1.10.10.1100">
    <property type="entry name" value="BFD-like [2Fe-2S]-binding domain"/>
    <property type="match status" value="1"/>
</dbReference>
<proteinExistence type="inferred from homology"/>
<keyword evidence="27" id="KW-1185">Reference proteome</keyword>
<dbReference type="PANTHER" id="PTHR10093">
    <property type="entry name" value="IRON-SULFUR CLUSTER ASSEMBLY ENZYME NIFU HOMOLOG"/>
    <property type="match status" value="1"/>
</dbReference>
<dbReference type="RefSeq" id="WP_021958375.1">
    <property type="nucleotide sequence ID" value="NZ_CATXRK010000197.1"/>
</dbReference>
<dbReference type="EMBL" id="SAYA01000023">
    <property type="protein sequence ID" value="TXJ24085.1"/>
    <property type="molecule type" value="Genomic_DNA"/>
</dbReference>
<dbReference type="Proteomes" id="UP000324336">
    <property type="component" value="Unassembled WGS sequence"/>
</dbReference>
<evidence type="ECO:0000256" key="2">
    <source>
        <dbReference type="ARBA" id="ARBA00015278"/>
    </source>
</evidence>
<evidence type="ECO:0000256" key="5">
    <source>
        <dbReference type="ARBA" id="ARBA00023004"/>
    </source>
</evidence>
<evidence type="ECO:0000313" key="15">
    <source>
        <dbReference type="EMBL" id="TXJ24085.1"/>
    </source>
</evidence>
<evidence type="ECO:0000313" key="26">
    <source>
        <dbReference type="Proteomes" id="UP000322327"/>
    </source>
</evidence>
<dbReference type="Proteomes" id="UP000324574">
    <property type="component" value="Unassembled WGS sequence"/>
</dbReference>
<evidence type="ECO:0000256" key="3">
    <source>
        <dbReference type="ARBA" id="ARBA00022714"/>
    </source>
</evidence>
<evidence type="ECO:0000313" key="23">
    <source>
        <dbReference type="EMBL" id="TXJ61003.1"/>
    </source>
</evidence>
<evidence type="ECO:0000313" key="32">
    <source>
        <dbReference type="Proteomes" id="UP000325013"/>
    </source>
</evidence>
<evidence type="ECO:0000256" key="6">
    <source>
        <dbReference type="ARBA" id="ARBA00023014"/>
    </source>
</evidence>
<dbReference type="GO" id="GO:0005506">
    <property type="term" value="F:iron ion binding"/>
    <property type="evidence" value="ECO:0007669"/>
    <property type="project" value="InterPro"/>
</dbReference>
<dbReference type="EMBL" id="SAXT01000001">
    <property type="protein sequence ID" value="TXJ13343.1"/>
    <property type="molecule type" value="Genomic_DNA"/>
</dbReference>
<dbReference type="Proteomes" id="UP000322307">
    <property type="component" value="Unassembled WGS sequence"/>
</dbReference>
<dbReference type="EMBL" id="SAXZ01000012">
    <property type="protein sequence ID" value="TXJ31999.1"/>
    <property type="molecule type" value="Genomic_DNA"/>
</dbReference>
<dbReference type="CDD" id="cd19947">
    <property type="entry name" value="NifU_Fer2_BFD-like"/>
    <property type="match status" value="1"/>
</dbReference>
<keyword evidence="5 10" id="KW-0408">Iron</keyword>
<dbReference type="EMBL" id="SAYG01000006">
    <property type="protein sequence ID" value="TXJ45431.1"/>
    <property type="molecule type" value="Genomic_DNA"/>
</dbReference>
<dbReference type="InterPro" id="IPR007419">
    <property type="entry name" value="BFD-like_2Fe2S-bd_dom"/>
</dbReference>
<dbReference type="Pfam" id="PF04324">
    <property type="entry name" value="Fer2_BFD"/>
    <property type="match status" value="1"/>
</dbReference>
<dbReference type="GO" id="GO:0016226">
    <property type="term" value="P:iron-sulfur cluster assembly"/>
    <property type="evidence" value="ECO:0007669"/>
    <property type="project" value="InterPro"/>
</dbReference>
<dbReference type="Proteomes" id="UP000322814">
    <property type="component" value="Unassembled WGS sequence"/>
</dbReference>
<dbReference type="NCBIfam" id="TIGR02000">
    <property type="entry name" value="NifU_proper"/>
    <property type="match status" value="1"/>
</dbReference>
<keyword evidence="7 9" id="KW-0535">Nitrogen fixation</keyword>
<evidence type="ECO:0000313" key="24">
    <source>
        <dbReference type="Proteomes" id="UP000322188"/>
    </source>
</evidence>
<keyword evidence="6 10" id="KW-0411">Iron-sulfur</keyword>
<keyword evidence="3 10" id="KW-0001">2Fe-2S</keyword>
<dbReference type="InterPro" id="IPR001075">
    <property type="entry name" value="NIF_FeS_clus_asmbl_NifU_C"/>
</dbReference>
<sequence length="277" mass="30333">MWEYTDKVKDHFINPRNVGEIENPDAEAMTGSIVCGDALKLTLKIDKATEKITDAKFQTFGCASAIASSSILTEMIKGKTLEEAKNITNRDIAKELGGLPEEKMHCSVMGMETLEKAINNYRGITTEDDEHDEGAIVCKCFGVTDTKIKRAIRENNLNTVEEITFYTKAGGGCGACKVKLEDILNEELAERERIAANAPLTTVQKVKKIEEALETVINPMLKMDGGSCKLVDVDGNKVIISFKGACSSCFASKNTLKGFVEPKIKEIVNKDLEVVEA</sequence>
<dbReference type="EMBL" id="SAYJ01000013">
    <property type="protein sequence ID" value="TXJ57328.1"/>
    <property type="molecule type" value="Genomic_DNA"/>
</dbReference>
<evidence type="ECO:0000313" key="33">
    <source>
        <dbReference type="Proteomes" id="UP000325116"/>
    </source>
</evidence>
<dbReference type="InterPro" id="IPR034904">
    <property type="entry name" value="FSCA_dom_sf"/>
</dbReference>
<dbReference type="Proteomes" id="UP000325013">
    <property type="component" value="Unassembled WGS sequence"/>
</dbReference>
<dbReference type="InterPro" id="IPR002871">
    <property type="entry name" value="NIF_FeS_clus_asmbl_NifU_N"/>
</dbReference>
<reference evidence="14" key="2">
    <citation type="submission" date="2019-01" db="EMBL/GenBank/DDBJ databases">
        <authorList>
            <person name="Thorell K."/>
        </authorList>
    </citation>
    <scope>NUCLEOTIDE SEQUENCE</scope>
    <source>
        <strain evidence="23">PC2022III</strain>
        <strain evidence="22">PC2777IV</strain>
        <strain evidence="21">PC3053II</strain>
        <strain evidence="19">PC3714II</strain>
        <strain evidence="20">PC3939II</strain>
        <strain evidence="17">PC3997IV</strain>
        <strain evidence="18">PC4580III</strain>
        <strain evidence="15">PC4597II</strain>
        <strain evidence="16">PC5099IV</strain>
        <strain evidence="14">W1</strain>
    </source>
</reference>
<feature type="binding site" evidence="10">
    <location>
        <position position="35"/>
    </location>
    <ligand>
        <name>Fe cation</name>
        <dbReference type="ChEBI" id="CHEBI:24875"/>
    </ligand>
</feature>
<evidence type="ECO:0000313" key="25">
    <source>
        <dbReference type="Proteomes" id="UP000322307"/>
    </source>
</evidence>
<keyword evidence="4 10" id="KW-0479">Metal-binding</keyword>
<feature type="binding site" evidence="10">
    <location>
        <position position="140"/>
    </location>
    <ligand>
        <name>[2Fe-2S] cluster</name>
        <dbReference type="ChEBI" id="CHEBI:190135"/>
    </ligand>
</feature>
<feature type="domain" description="NIF system FeS cluster assembly NifU C-terminal" evidence="11">
    <location>
        <begin position="209"/>
        <end position="275"/>
    </location>
</feature>
<gene>
    <name evidence="14" type="primary">nifU</name>
    <name evidence="22" type="ORF">EPJ67_05655</name>
    <name evidence="19" type="ORF">EPJ70_03315</name>
    <name evidence="16" type="ORF">EPJ71_07780</name>
    <name evidence="15" type="ORF">EPJ73_09520</name>
    <name evidence="23" type="ORF">EPJ74_01810</name>
    <name evidence="21" type="ORF">EPJ76_04945</name>
    <name evidence="18" type="ORF">EPJ78_00365</name>
    <name evidence="14" type="ORF">EPJ80_00930</name>
    <name evidence="17" type="ORF">EPJ81_04510</name>
    <name evidence="20" type="ORF">EPJ84_01810</name>
</gene>
<evidence type="ECO:0000313" key="14">
    <source>
        <dbReference type="EMBL" id="TXJ13343.1"/>
    </source>
</evidence>
<dbReference type="Proteomes" id="UP000322659">
    <property type="component" value="Unassembled WGS sequence"/>
</dbReference>
<dbReference type="InterPro" id="IPR010238">
    <property type="entry name" value="NIF_FeS_clus_asmbl_NifU"/>
</dbReference>
<dbReference type="Proteomes" id="UP000325002">
    <property type="component" value="Unassembled WGS sequence"/>
</dbReference>
<dbReference type="Pfam" id="PF01106">
    <property type="entry name" value="NifU"/>
    <property type="match status" value="1"/>
</dbReference>
<feature type="binding site" evidence="10">
    <location>
        <position position="138"/>
    </location>
    <ligand>
        <name>[2Fe-2S] cluster</name>
        <dbReference type="ChEBI" id="CHEBI:190135"/>
    </ligand>
</feature>
<evidence type="ECO:0000256" key="4">
    <source>
        <dbReference type="ARBA" id="ARBA00022723"/>
    </source>
</evidence>
<comment type="similarity">
    <text evidence="1 9">Belongs to the NifU family.</text>
</comment>
<dbReference type="EMBL" id="SAYK01000003">
    <property type="protein sequence ID" value="TXJ61003.1"/>
    <property type="molecule type" value="Genomic_DNA"/>
</dbReference>
<dbReference type="InterPro" id="IPR016217">
    <property type="entry name" value="N_fixation_NifU"/>
</dbReference>
<dbReference type="SUPFAM" id="SSF117916">
    <property type="entry name" value="Fe-S cluster assembly (FSCA) domain-like"/>
    <property type="match status" value="1"/>
</dbReference>
<dbReference type="Proteomes" id="UP000322327">
    <property type="component" value="Unassembled WGS sequence"/>
</dbReference>
<evidence type="ECO:0000313" key="19">
    <source>
        <dbReference type="EMBL" id="TXJ45431.1"/>
    </source>
</evidence>
<evidence type="ECO:0000256" key="10">
    <source>
        <dbReference type="PIRSR" id="PIRSR000375-1"/>
    </source>
</evidence>